<keyword evidence="2" id="KW-0175">Coiled coil</keyword>
<feature type="coiled-coil region" evidence="2">
    <location>
        <begin position="98"/>
        <end position="125"/>
    </location>
</feature>
<name>A0ABD3RL29_9LAMI</name>
<dbReference type="Pfam" id="PF03195">
    <property type="entry name" value="LOB"/>
    <property type="match status" value="1"/>
</dbReference>
<reference evidence="4 5" key="1">
    <citation type="submission" date="2024-12" db="EMBL/GenBank/DDBJ databases">
        <title>The unique morphological basis and parallel evolutionary history of personate flowers in Penstemon.</title>
        <authorList>
            <person name="Depatie T.H."/>
            <person name="Wessinger C.A."/>
        </authorList>
    </citation>
    <scope>NUCLEOTIDE SEQUENCE [LARGE SCALE GENOMIC DNA]</scope>
    <source>
        <strain evidence="4">WTNN_2</strain>
        <tissue evidence="4">Leaf</tissue>
    </source>
</reference>
<evidence type="ECO:0000256" key="1">
    <source>
        <dbReference type="ARBA" id="ARBA00005474"/>
    </source>
</evidence>
<keyword evidence="5" id="KW-1185">Reference proteome</keyword>
<feature type="domain" description="LOB" evidence="3">
    <location>
        <begin position="17"/>
        <end position="119"/>
    </location>
</feature>
<sequence length="189" mass="21191">MLGVIKGAKITMPPSSTPCAACKCLRKKCMPGLCIFRPYFPHDNPAKFSSVHKVYGASNVARLLRELSPDQREDAVNSLAYEAEFRLRDPVFGSIGLIMMLQNKLKDMEKDLENAKKELATYMGGPAAMFQEVNHPEMMQQPPDVGPSAHHQAMLYNLEAMMGLPTRAPQGARLVIREPQQNQHRQQQQ</sequence>
<dbReference type="EMBL" id="JBJXBP010000008">
    <property type="protein sequence ID" value="KAL3813593.1"/>
    <property type="molecule type" value="Genomic_DNA"/>
</dbReference>
<comment type="caution">
    <text evidence="4">The sequence shown here is derived from an EMBL/GenBank/DDBJ whole genome shotgun (WGS) entry which is preliminary data.</text>
</comment>
<evidence type="ECO:0000313" key="5">
    <source>
        <dbReference type="Proteomes" id="UP001634393"/>
    </source>
</evidence>
<dbReference type="InterPro" id="IPR004883">
    <property type="entry name" value="LOB"/>
</dbReference>
<dbReference type="PANTHER" id="PTHR31301:SF68">
    <property type="entry name" value="LOB DOMAIN-CONTAINING PROTEIN 32-RELATED"/>
    <property type="match status" value="1"/>
</dbReference>
<evidence type="ECO:0000256" key="2">
    <source>
        <dbReference type="SAM" id="Coils"/>
    </source>
</evidence>
<proteinExistence type="inferred from homology"/>
<comment type="similarity">
    <text evidence="1">Belongs to the LOB domain-containing protein family.</text>
</comment>
<dbReference type="Proteomes" id="UP001634393">
    <property type="component" value="Unassembled WGS sequence"/>
</dbReference>
<dbReference type="PANTHER" id="PTHR31301">
    <property type="entry name" value="LOB DOMAIN-CONTAINING PROTEIN 4-RELATED"/>
    <property type="match status" value="1"/>
</dbReference>
<evidence type="ECO:0000313" key="4">
    <source>
        <dbReference type="EMBL" id="KAL3813593.1"/>
    </source>
</evidence>
<protein>
    <recommendedName>
        <fullName evidence="3">LOB domain-containing protein</fullName>
    </recommendedName>
</protein>
<organism evidence="4 5">
    <name type="scientific">Penstemon smallii</name>
    <dbReference type="NCBI Taxonomy" id="265156"/>
    <lineage>
        <taxon>Eukaryota</taxon>
        <taxon>Viridiplantae</taxon>
        <taxon>Streptophyta</taxon>
        <taxon>Embryophyta</taxon>
        <taxon>Tracheophyta</taxon>
        <taxon>Spermatophyta</taxon>
        <taxon>Magnoliopsida</taxon>
        <taxon>eudicotyledons</taxon>
        <taxon>Gunneridae</taxon>
        <taxon>Pentapetalae</taxon>
        <taxon>asterids</taxon>
        <taxon>lamiids</taxon>
        <taxon>Lamiales</taxon>
        <taxon>Plantaginaceae</taxon>
        <taxon>Cheloneae</taxon>
        <taxon>Penstemon</taxon>
    </lineage>
</organism>
<evidence type="ECO:0000259" key="3">
    <source>
        <dbReference type="PROSITE" id="PS50891"/>
    </source>
</evidence>
<gene>
    <name evidence="4" type="ORF">ACJIZ3_014861</name>
</gene>
<accession>A0ABD3RL29</accession>
<dbReference type="AlphaFoldDB" id="A0ABD3RL29"/>
<dbReference type="PROSITE" id="PS50891">
    <property type="entry name" value="LOB"/>
    <property type="match status" value="1"/>
</dbReference>